<evidence type="ECO:0000313" key="1">
    <source>
        <dbReference type="EMBL" id="RDZ12889.1"/>
    </source>
</evidence>
<protein>
    <submittedName>
        <fullName evidence="1">Uncharacterized protein</fullName>
    </submittedName>
</protein>
<dbReference type="Proteomes" id="UP000256519">
    <property type="component" value="Unassembled WGS sequence"/>
</dbReference>
<dbReference type="RefSeq" id="WP_116075620.1">
    <property type="nucleotide sequence ID" value="NZ_CP187640.1"/>
</dbReference>
<proteinExistence type="predicted"/>
<comment type="caution">
    <text evidence="1">The sequence shown here is derived from an EMBL/GenBank/DDBJ whole genome shotgun (WGS) entry which is preliminary data.</text>
</comment>
<gene>
    <name evidence="1" type="ORF">C3744_17130</name>
</gene>
<organism evidence="1 2">
    <name type="scientific">Priestia megaterium</name>
    <name type="common">Bacillus megaterium</name>
    <dbReference type="NCBI Taxonomy" id="1404"/>
    <lineage>
        <taxon>Bacteria</taxon>
        <taxon>Bacillati</taxon>
        <taxon>Bacillota</taxon>
        <taxon>Bacilli</taxon>
        <taxon>Bacillales</taxon>
        <taxon>Bacillaceae</taxon>
        <taxon>Priestia</taxon>
    </lineage>
</organism>
<dbReference type="AlphaFoldDB" id="A0A3D8X093"/>
<reference evidence="1 2" key="1">
    <citation type="journal article" date="2018" name="Appl. Environ. Microbiol.">
        <title>Antimicrobial susceptibility testing and tentative epidemiological cut-off values of five Bacillus species relevant for use as animal feed additives or for plant protection.</title>
        <authorList>
            <person name="Agerso Y."/>
            <person name="Stuer-Lauridsen B."/>
            <person name="Bjerre K."/>
            <person name="Jensen M.G."/>
            <person name="Johansen E."/>
            <person name="Bennedsen M."/>
            <person name="Brockmann E."/>
            <person name="Nielsen B."/>
        </authorList>
    </citation>
    <scope>NUCLEOTIDE SEQUENCE [LARGE SCALE GENOMIC DNA]</scope>
    <source>
        <strain evidence="1 2">CHCC20162</strain>
    </source>
</reference>
<evidence type="ECO:0000313" key="2">
    <source>
        <dbReference type="Proteomes" id="UP000256519"/>
    </source>
</evidence>
<accession>A0A3D8X093</accession>
<dbReference type="EMBL" id="PQWM01000016">
    <property type="protein sequence ID" value="RDZ12889.1"/>
    <property type="molecule type" value="Genomic_DNA"/>
</dbReference>
<sequence>MLVRDMIEAISAKKLKVNDLAKKYGFSDRTIQTKIKKLGFEWDSVGGKYNFVGTDESIFDKDTDEVFKKNSKTTKQLTGTFPIQKRVKKNIRTANKEVTSSIQKVNKNRPEKDSDIDSESIIRKNMKKNNKKKIDNIDRLLAGKKAKREFRGFYLDNDVLQIIDNIDSGIKSELVNECLRKVFKEKGLI</sequence>
<name>A0A3D8X093_PRIMG</name>